<dbReference type="Gene3D" id="2.30.30.390">
    <property type="entry name" value="Hemimethylated DNA-binding domain"/>
    <property type="match status" value="1"/>
</dbReference>
<evidence type="ECO:0000256" key="2">
    <source>
        <dbReference type="SAM" id="SignalP"/>
    </source>
</evidence>
<reference evidence="4 5" key="1">
    <citation type="journal article" date="2016" name="Nat. Commun.">
        <title>Extremotolerant tardigrade genome and improved radiotolerance of human cultured cells by tardigrade-unique protein.</title>
        <authorList>
            <person name="Hashimoto T."/>
            <person name="Horikawa D.D."/>
            <person name="Saito Y."/>
            <person name="Kuwahara H."/>
            <person name="Kozuka-Hata H."/>
            <person name="Shin-I T."/>
            <person name="Minakuchi Y."/>
            <person name="Ohishi K."/>
            <person name="Motoyama A."/>
            <person name="Aizu T."/>
            <person name="Enomoto A."/>
            <person name="Kondo K."/>
            <person name="Tanaka S."/>
            <person name="Hara Y."/>
            <person name="Koshikawa S."/>
            <person name="Sagara H."/>
            <person name="Miura T."/>
            <person name="Yokobori S."/>
            <person name="Miyagawa K."/>
            <person name="Suzuki Y."/>
            <person name="Kubo T."/>
            <person name="Oyama M."/>
            <person name="Kohara Y."/>
            <person name="Fujiyama A."/>
            <person name="Arakawa K."/>
            <person name="Katayama T."/>
            <person name="Toyoda A."/>
            <person name="Kunieda T."/>
        </authorList>
    </citation>
    <scope>NUCLEOTIDE SEQUENCE [LARGE SCALE GENOMIC DNA]</scope>
    <source>
        <strain evidence="4 5">YOKOZUNA-1</strain>
    </source>
</reference>
<keyword evidence="5" id="KW-1185">Reference proteome</keyword>
<dbReference type="PANTHER" id="PTHR48439">
    <property type="entry name" value="HEMIMETHYLATED DNA-BINDING DOMAIN-CONTAINING PROTEIN"/>
    <property type="match status" value="1"/>
</dbReference>
<evidence type="ECO:0000256" key="1">
    <source>
        <dbReference type="SAM" id="MobiDB-lite"/>
    </source>
</evidence>
<organism evidence="4 5">
    <name type="scientific">Ramazzottius varieornatus</name>
    <name type="common">Water bear</name>
    <name type="synonym">Tardigrade</name>
    <dbReference type="NCBI Taxonomy" id="947166"/>
    <lineage>
        <taxon>Eukaryota</taxon>
        <taxon>Metazoa</taxon>
        <taxon>Ecdysozoa</taxon>
        <taxon>Tardigrada</taxon>
        <taxon>Eutardigrada</taxon>
        <taxon>Parachela</taxon>
        <taxon>Hypsibioidea</taxon>
        <taxon>Ramazzottiidae</taxon>
        <taxon>Ramazzottius</taxon>
    </lineage>
</organism>
<feature type="chain" id="PRO_5008898426" description="Hemimethylated DNA-binding domain-containing protein" evidence="2">
    <location>
        <begin position="23"/>
        <end position="254"/>
    </location>
</feature>
<feature type="region of interest" description="Disordered" evidence="1">
    <location>
        <begin position="82"/>
        <end position="102"/>
    </location>
</feature>
<dbReference type="STRING" id="947166.A0A1D1VHH8"/>
<dbReference type="SMART" id="SM00992">
    <property type="entry name" value="YccV-like"/>
    <property type="match status" value="1"/>
</dbReference>
<name>A0A1D1VHH8_RAMVA</name>
<dbReference type="GO" id="GO:0003677">
    <property type="term" value="F:DNA binding"/>
    <property type="evidence" value="ECO:0007669"/>
    <property type="project" value="InterPro"/>
</dbReference>
<dbReference type="NCBIfam" id="TIGR02097">
    <property type="entry name" value="yccV"/>
    <property type="match status" value="1"/>
</dbReference>
<dbReference type="InterPro" id="IPR036623">
    <property type="entry name" value="Hemimethylated_DNA-bd_sf"/>
</dbReference>
<proteinExistence type="predicted"/>
<dbReference type="SUPFAM" id="SSF141255">
    <property type="entry name" value="YccV-like"/>
    <property type="match status" value="1"/>
</dbReference>
<keyword evidence="2" id="KW-0732">Signal</keyword>
<dbReference type="PANTHER" id="PTHR48439:SF1">
    <property type="entry name" value="HEMIMETHYLATED DNA-BINDING DOMAIN-CONTAINING PROTEIN"/>
    <property type="match status" value="1"/>
</dbReference>
<dbReference type="InterPro" id="IPR011722">
    <property type="entry name" value="Hemimethylated_DNA-bd_dom"/>
</dbReference>
<evidence type="ECO:0000313" key="5">
    <source>
        <dbReference type="Proteomes" id="UP000186922"/>
    </source>
</evidence>
<feature type="domain" description="Hemimethylated DNA-binding" evidence="3">
    <location>
        <begin position="140"/>
        <end position="244"/>
    </location>
</feature>
<accession>A0A1D1VHH8</accession>
<evidence type="ECO:0000313" key="4">
    <source>
        <dbReference type="EMBL" id="GAV00371.1"/>
    </source>
</evidence>
<dbReference type="InterPro" id="IPR053189">
    <property type="entry name" value="Clp_protease_adapter_ClpF"/>
</dbReference>
<dbReference type="Proteomes" id="UP000186922">
    <property type="component" value="Unassembled WGS sequence"/>
</dbReference>
<protein>
    <recommendedName>
        <fullName evidence="3">Hemimethylated DNA-binding domain-containing protein</fullName>
    </recommendedName>
</protein>
<dbReference type="OrthoDB" id="28868at2759"/>
<dbReference type="Pfam" id="PF08755">
    <property type="entry name" value="YccV-like"/>
    <property type="match status" value="1"/>
</dbReference>
<comment type="caution">
    <text evidence="4">The sequence shown here is derived from an EMBL/GenBank/DDBJ whole genome shotgun (WGS) entry which is preliminary data.</text>
</comment>
<dbReference type="EMBL" id="BDGG01000006">
    <property type="protein sequence ID" value="GAV00371.1"/>
    <property type="molecule type" value="Genomic_DNA"/>
</dbReference>
<sequence>MPQQWLVLIVLMFCVPTQYLISKYYTTKGTNFHLQKTFSNLEDTLQLREWVSWPARWVDCAKRIIFDYHSYAEEQKAMEDQMSAAQASLEGDDDDLDDASTSPVKSTAAVRKDLDRRKGFLEESEYFGASRELRAPRNPEVVFHVGQVVKHTSWKYRGVIVSWDVRPKVPQRALSQILPTDKPELKNQPFYTVLIDTRDRVLPQLDYVPRESIEPLYNTVIVHPVITEYFEYYQPDANGRYRMRPWLKEIYPED</sequence>
<gene>
    <name evidence="4" type="primary">RvY_11232-1</name>
    <name evidence="4" type="synonym">RvY_11232.1</name>
    <name evidence="4" type="ORF">RvY_11232</name>
</gene>
<dbReference type="AlphaFoldDB" id="A0A1D1VHH8"/>
<feature type="signal peptide" evidence="2">
    <location>
        <begin position="1"/>
        <end position="22"/>
    </location>
</feature>
<evidence type="ECO:0000259" key="3">
    <source>
        <dbReference type="SMART" id="SM00992"/>
    </source>
</evidence>